<comment type="caution">
    <text evidence="1">The sequence shown here is derived from an EMBL/GenBank/DDBJ whole genome shotgun (WGS) entry which is preliminary data.</text>
</comment>
<evidence type="ECO:0000313" key="1">
    <source>
        <dbReference type="EMBL" id="GBP85073.1"/>
    </source>
</evidence>
<accession>A0A4C1ZD44</accession>
<name>A0A4C1ZD44_EUMVA</name>
<protein>
    <submittedName>
        <fullName evidence="1">Uncharacterized protein</fullName>
    </submittedName>
</protein>
<gene>
    <name evidence="1" type="ORF">EVAR_59827_1</name>
</gene>
<keyword evidence="2" id="KW-1185">Reference proteome</keyword>
<evidence type="ECO:0000313" key="2">
    <source>
        <dbReference type="Proteomes" id="UP000299102"/>
    </source>
</evidence>
<sequence length="150" mass="16678">MPINFDKPIVAELSIRERKRSVRLYRGGGRVVTADDIVGCENEIHIVDVAPERLYKMKTVWRQFRICLISAAQPKSTKCMLLKVCKEFFSVGSRTVAGIASSMLVIRVCKGSDKENEVGVAVGRYRTGRAYYFRQHMGVGVGGAPLSLLP</sequence>
<proteinExistence type="predicted"/>
<dbReference type="Proteomes" id="UP000299102">
    <property type="component" value="Unassembled WGS sequence"/>
</dbReference>
<dbReference type="AlphaFoldDB" id="A0A4C1ZD44"/>
<reference evidence="1 2" key="1">
    <citation type="journal article" date="2019" name="Commun. Biol.">
        <title>The bagworm genome reveals a unique fibroin gene that provides high tensile strength.</title>
        <authorList>
            <person name="Kono N."/>
            <person name="Nakamura H."/>
            <person name="Ohtoshi R."/>
            <person name="Tomita M."/>
            <person name="Numata K."/>
            <person name="Arakawa K."/>
        </authorList>
    </citation>
    <scope>NUCLEOTIDE SEQUENCE [LARGE SCALE GENOMIC DNA]</scope>
</reference>
<organism evidence="1 2">
    <name type="scientific">Eumeta variegata</name>
    <name type="common">Bagworm moth</name>
    <name type="synonym">Eumeta japonica</name>
    <dbReference type="NCBI Taxonomy" id="151549"/>
    <lineage>
        <taxon>Eukaryota</taxon>
        <taxon>Metazoa</taxon>
        <taxon>Ecdysozoa</taxon>
        <taxon>Arthropoda</taxon>
        <taxon>Hexapoda</taxon>
        <taxon>Insecta</taxon>
        <taxon>Pterygota</taxon>
        <taxon>Neoptera</taxon>
        <taxon>Endopterygota</taxon>
        <taxon>Lepidoptera</taxon>
        <taxon>Glossata</taxon>
        <taxon>Ditrysia</taxon>
        <taxon>Tineoidea</taxon>
        <taxon>Psychidae</taxon>
        <taxon>Oiketicinae</taxon>
        <taxon>Eumeta</taxon>
    </lineage>
</organism>
<dbReference type="EMBL" id="BGZK01001715">
    <property type="protein sequence ID" value="GBP85073.1"/>
    <property type="molecule type" value="Genomic_DNA"/>
</dbReference>